<organism evidence="1 2">
    <name type="scientific">Lindgomyces ingoldianus</name>
    <dbReference type="NCBI Taxonomy" id="673940"/>
    <lineage>
        <taxon>Eukaryota</taxon>
        <taxon>Fungi</taxon>
        <taxon>Dikarya</taxon>
        <taxon>Ascomycota</taxon>
        <taxon>Pezizomycotina</taxon>
        <taxon>Dothideomycetes</taxon>
        <taxon>Pleosporomycetidae</taxon>
        <taxon>Pleosporales</taxon>
        <taxon>Lindgomycetaceae</taxon>
        <taxon>Lindgomyces</taxon>
    </lineage>
</organism>
<evidence type="ECO:0000313" key="2">
    <source>
        <dbReference type="Proteomes" id="UP000799755"/>
    </source>
</evidence>
<sequence length="386" mass="42217">MGGGCRPNHTVAPGSRKQYMNGRRRAVCSPTQIPASILPILESWVPNLSRASQFVYLQLVSTTQATSHSFNPLSLLPGLFTLTPLTTIAQRTALRGTSSLDPLVLAPGLHLQPTANDLHKGEYPACAALTSGYVFRVENPATVYFLQCVGRTGCLTDLKVSAQASLSRYLPSRDEALASVGYYAAVGCGLFAAQRVYALDDIWGLFFISNLMLTRLINFVVLRRRSQPGWFGAPEPGVQGDLFILLSQDRWVRIRGPVDDLKALTSGTWLSEPTTLDRFFGAVAKLLVYANVAVAGNATDAGVYTIASMLLVNGGLMALDNLRIRRLNMYGRTMEVVGEPKRYSRRRTLAEQLIKESGRDDWAVAMGLIVKDKASTEKDEGTRVIM</sequence>
<dbReference type="Proteomes" id="UP000799755">
    <property type="component" value="Unassembled WGS sequence"/>
</dbReference>
<accession>A0ACB6QP86</accession>
<comment type="caution">
    <text evidence="1">The sequence shown here is derived from an EMBL/GenBank/DDBJ whole genome shotgun (WGS) entry which is preliminary data.</text>
</comment>
<gene>
    <name evidence="1" type="ORF">BDR25DRAFT_335448</name>
</gene>
<keyword evidence="2" id="KW-1185">Reference proteome</keyword>
<dbReference type="EMBL" id="MU003516">
    <property type="protein sequence ID" value="KAF2468340.1"/>
    <property type="molecule type" value="Genomic_DNA"/>
</dbReference>
<protein>
    <submittedName>
        <fullName evidence="1">Uncharacterized protein</fullName>
    </submittedName>
</protein>
<proteinExistence type="predicted"/>
<name>A0ACB6QP86_9PLEO</name>
<evidence type="ECO:0000313" key="1">
    <source>
        <dbReference type="EMBL" id="KAF2468340.1"/>
    </source>
</evidence>
<reference evidence="1" key="1">
    <citation type="journal article" date="2020" name="Stud. Mycol.">
        <title>101 Dothideomycetes genomes: a test case for predicting lifestyles and emergence of pathogens.</title>
        <authorList>
            <person name="Haridas S."/>
            <person name="Albert R."/>
            <person name="Binder M."/>
            <person name="Bloem J."/>
            <person name="Labutti K."/>
            <person name="Salamov A."/>
            <person name="Andreopoulos B."/>
            <person name="Baker S."/>
            <person name="Barry K."/>
            <person name="Bills G."/>
            <person name="Bluhm B."/>
            <person name="Cannon C."/>
            <person name="Castanera R."/>
            <person name="Culley D."/>
            <person name="Daum C."/>
            <person name="Ezra D."/>
            <person name="Gonzalez J."/>
            <person name="Henrissat B."/>
            <person name="Kuo A."/>
            <person name="Liang C."/>
            <person name="Lipzen A."/>
            <person name="Lutzoni F."/>
            <person name="Magnuson J."/>
            <person name="Mondo S."/>
            <person name="Nolan M."/>
            <person name="Ohm R."/>
            <person name="Pangilinan J."/>
            <person name="Park H.-J."/>
            <person name="Ramirez L."/>
            <person name="Alfaro M."/>
            <person name="Sun H."/>
            <person name="Tritt A."/>
            <person name="Yoshinaga Y."/>
            <person name="Zwiers L.-H."/>
            <person name="Turgeon B."/>
            <person name="Goodwin S."/>
            <person name="Spatafora J."/>
            <person name="Crous P."/>
            <person name="Grigoriev I."/>
        </authorList>
    </citation>
    <scope>NUCLEOTIDE SEQUENCE</scope>
    <source>
        <strain evidence="1">ATCC 200398</strain>
    </source>
</reference>